<name>A0A1G5AEW5_9BACT</name>
<dbReference type="AlphaFoldDB" id="A0A1G5AEW5"/>
<feature type="chain" id="PRO_5011625762" description="ABC-type transport auxiliary lipoprotein component domain-containing protein" evidence="1">
    <location>
        <begin position="27"/>
        <end position="201"/>
    </location>
</feature>
<dbReference type="InterPro" id="IPR005586">
    <property type="entry name" value="ABC_trans_aux"/>
</dbReference>
<evidence type="ECO:0000256" key="1">
    <source>
        <dbReference type="SAM" id="SignalP"/>
    </source>
</evidence>
<reference evidence="3 4" key="1">
    <citation type="submission" date="2016-10" db="EMBL/GenBank/DDBJ databases">
        <authorList>
            <person name="de Groot N.N."/>
        </authorList>
    </citation>
    <scope>NUCLEOTIDE SEQUENCE [LARGE SCALE GENOMIC DNA]</scope>
    <source>
        <strain evidence="3 4">AA1</strain>
    </source>
</reference>
<evidence type="ECO:0000313" key="4">
    <source>
        <dbReference type="Proteomes" id="UP000198870"/>
    </source>
</evidence>
<gene>
    <name evidence="3" type="ORF">SAMN05216233_101117</name>
</gene>
<dbReference type="STRING" id="419481.SAMN05216233_101117"/>
<sequence length="201" mass="21902">MKKTYRKTPCFSVVCFMLLLAGCATPPTEVTYHLLHTREAFSEKAVSWPPSLYVVVGPVSVPDYLKRPQMVVRNTDHTLSFLENVRWAEPVDRGIARAVSENVSHLSGNQQVALFPFDVPKGATPIQVSLDIVRFDAGNTTGAVLDARWVVTNRVTQAVAIGHTKLRGVAEDKGALHRVAALDVLVASLSGEVARAIESVK</sequence>
<dbReference type="Gene3D" id="3.40.50.10610">
    <property type="entry name" value="ABC-type transport auxiliary lipoprotein component"/>
    <property type="match status" value="1"/>
</dbReference>
<dbReference type="EMBL" id="FMUX01000001">
    <property type="protein sequence ID" value="SCX76410.1"/>
    <property type="molecule type" value="Genomic_DNA"/>
</dbReference>
<feature type="signal peptide" evidence="1">
    <location>
        <begin position="1"/>
        <end position="26"/>
    </location>
</feature>
<dbReference type="Pfam" id="PF03886">
    <property type="entry name" value="ABC_trans_aux"/>
    <property type="match status" value="1"/>
</dbReference>
<dbReference type="PROSITE" id="PS51257">
    <property type="entry name" value="PROKAR_LIPOPROTEIN"/>
    <property type="match status" value="1"/>
</dbReference>
<evidence type="ECO:0000313" key="3">
    <source>
        <dbReference type="EMBL" id="SCX76410.1"/>
    </source>
</evidence>
<keyword evidence="4" id="KW-1185">Reference proteome</keyword>
<organism evidence="3 4">
    <name type="scientific">Desulfoluna spongiiphila</name>
    <dbReference type="NCBI Taxonomy" id="419481"/>
    <lineage>
        <taxon>Bacteria</taxon>
        <taxon>Pseudomonadati</taxon>
        <taxon>Thermodesulfobacteriota</taxon>
        <taxon>Desulfobacteria</taxon>
        <taxon>Desulfobacterales</taxon>
        <taxon>Desulfolunaceae</taxon>
        <taxon>Desulfoluna</taxon>
    </lineage>
</organism>
<protein>
    <recommendedName>
        <fullName evidence="2">ABC-type transport auxiliary lipoprotein component domain-containing protein</fullName>
    </recommendedName>
</protein>
<feature type="domain" description="ABC-type transport auxiliary lipoprotein component" evidence="2">
    <location>
        <begin position="38"/>
        <end position="194"/>
    </location>
</feature>
<dbReference type="OrthoDB" id="5372878at2"/>
<accession>A0A1G5AEW5</accession>
<proteinExistence type="predicted"/>
<evidence type="ECO:0000259" key="2">
    <source>
        <dbReference type="Pfam" id="PF03886"/>
    </source>
</evidence>
<dbReference type="Proteomes" id="UP000198870">
    <property type="component" value="Unassembled WGS sequence"/>
</dbReference>
<dbReference type="SUPFAM" id="SSF159594">
    <property type="entry name" value="XCC0632-like"/>
    <property type="match status" value="1"/>
</dbReference>
<keyword evidence="1" id="KW-0732">Signal</keyword>